<sequence>MGLYTDIARSTCTINHEEIMVSSMTSLPGETPKGSYRRVRCCAEIPNNEPRTRAGQMMLAFAGIAGLCVFAKPLTPNNSAYLDSRWKEYCAASGEAYGADITRAVQTSILTFQDQVSSRLQMRQQWIRKLLEKPTCDSMI</sequence>
<accession>A0AAW1UAM1</accession>
<name>A0AAW1UAM1_9CUCU</name>
<proteinExistence type="predicted"/>
<dbReference type="AlphaFoldDB" id="A0AAW1UAM1"/>
<organism evidence="1 2">
    <name type="scientific">Henosepilachna vigintioctopunctata</name>
    <dbReference type="NCBI Taxonomy" id="420089"/>
    <lineage>
        <taxon>Eukaryota</taxon>
        <taxon>Metazoa</taxon>
        <taxon>Ecdysozoa</taxon>
        <taxon>Arthropoda</taxon>
        <taxon>Hexapoda</taxon>
        <taxon>Insecta</taxon>
        <taxon>Pterygota</taxon>
        <taxon>Neoptera</taxon>
        <taxon>Endopterygota</taxon>
        <taxon>Coleoptera</taxon>
        <taxon>Polyphaga</taxon>
        <taxon>Cucujiformia</taxon>
        <taxon>Coccinelloidea</taxon>
        <taxon>Coccinellidae</taxon>
        <taxon>Epilachninae</taxon>
        <taxon>Epilachnini</taxon>
        <taxon>Henosepilachna</taxon>
    </lineage>
</organism>
<dbReference type="Proteomes" id="UP001431783">
    <property type="component" value="Unassembled WGS sequence"/>
</dbReference>
<protein>
    <submittedName>
        <fullName evidence="1">Uncharacterized protein</fullName>
    </submittedName>
</protein>
<reference evidence="1 2" key="1">
    <citation type="submission" date="2023-03" db="EMBL/GenBank/DDBJ databases">
        <title>Genome insight into feeding habits of ladybird beetles.</title>
        <authorList>
            <person name="Li H.-S."/>
            <person name="Huang Y.-H."/>
            <person name="Pang H."/>
        </authorList>
    </citation>
    <scope>NUCLEOTIDE SEQUENCE [LARGE SCALE GENOMIC DNA]</scope>
    <source>
        <strain evidence="1">SYSU_2023b</strain>
        <tissue evidence="1">Whole body</tissue>
    </source>
</reference>
<keyword evidence="2" id="KW-1185">Reference proteome</keyword>
<dbReference type="EMBL" id="JARQZJ010000043">
    <property type="protein sequence ID" value="KAK9877653.1"/>
    <property type="molecule type" value="Genomic_DNA"/>
</dbReference>
<gene>
    <name evidence="1" type="ORF">WA026_019323</name>
</gene>
<evidence type="ECO:0000313" key="2">
    <source>
        <dbReference type="Proteomes" id="UP001431783"/>
    </source>
</evidence>
<comment type="caution">
    <text evidence="1">The sequence shown here is derived from an EMBL/GenBank/DDBJ whole genome shotgun (WGS) entry which is preliminary data.</text>
</comment>
<evidence type="ECO:0000313" key="1">
    <source>
        <dbReference type="EMBL" id="KAK9877653.1"/>
    </source>
</evidence>